<dbReference type="PANTHER" id="PTHR10668:SF105">
    <property type="entry name" value="DEHYDROGENASE-RELATED"/>
    <property type="match status" value="1"/>
</dbReference>
<dbReference type="EMBL" id="JAEMNV010000013">
    <property type="protein sequence ID" value="MBJ8342743.1"/>
    <property type="molecule type" value="Genomic_DNA"/>
</dbReference>
<evidence type="ECO:0000313" key="1">
    <source>
        <dbReference type="EMBL" id="MBJ8342743.1"/>
    </source>
</evidence>
<accession>A0A934NWV7</accession>
<dbReference type="RefSeq" id="WP_199708435.1">
    <property type="nucleotide sequence ID" value="NZ_JAEMNV010000013.1"/>
</dbReference>
<dbReference type="SUPFAM" id="SSF51905">
    <property type="entry name" value="FAD/NAD(P)-binding domain"/>
    <property type="match status" value="1"/>
</dbReference>
<gene>
    <name evidence="1" type="ORF">JGU71_28015</name>
</gene>
<name>A0A934NWV7_9NOCA</name>
<organism evidence="1 2">
    <name type="scientific">Antrihabitans stalagmiti</name>
    <dbReference type="NCBI Taxonomy" id="2799499"/>
    <lineage>
        <taxon>Bacteria</taxon>
        <taxon>Bacillati</taxon>
        <taxon>Actinomycetota</taxon>
        <taxon>Actinomycetes</taxon>
        <taxon>Mycobacteriales</taxon>
        <taxon>Nocardiaceae</taxon>
        <taxon>Antrihabitans</taxon>
    </lineage>
</organism>
<dbReference type="Proteomes" id="UP000655868">
    <property type="component" value="Unassembled WGS sequence"/>
</dbReference>
<dbReference type="InterPro" id="IPR036188">
    <property type="entry name" value="FAD/NAD-bd_sf"/>
</dbReference>
<protein>
    <submittedName>
        <fullName evidence="1">NAD(P)/FAD-dependent oxidoreductase</fullName>
    </submittedName>
</protein>
<dbReference type="AlphaFoldDB" id="A0A934NWV7"/>
<reference evidence="1" key="1">
    <citation type="submission" date="2020-12" db="EMBL/GenBank/DDBJ databases">
        <title>Antrihabitans popcorni sp. nov. and Antrihabitans auranticaus sp. nov., isolated from a larva cave.</title>
        <authorList>
            <person name="Lee S.D."/>
            <person name="Kim I.S."/>
        </authorList>
    </citation>
    <scope>NUCLEOTIDE SEQUENCE</scope>
    <source>
        <strain evidence="1">YC3-6</strain>
    </source>
</reference>
<proteinExistence type="predicted"/>
<dbReference type="Gene3D" id="3.50.50.60">
    <property type="entry name" value="FAD/NAD(P)-binding domain"/>
    <property type="match status" value="2"/>
</dbReference>
<sequence length="473" mass="49299">MTTAVIVGSGPNGLAAAIHLARNGIEVQVLEAADTIGGGLRSSELTAPGLIHDHCSAIHPMGVASPFFASIDIEGFGLEWLWPDIDCAHPLDSGSAALLHRSIDETASGLGDDGRRWLGLLRGMVDGYEGLSSDLMQPIVHVPRHPLKLASFGPRALAPATVAAKLFRTEKGRALFGGLAAHVYSRLDRPASAAVGLMIAASGHRHGWAVAKGGSQSIADALVAVLSSHGGTVETGVRVRSAADIPDADIVVLDVSPDAVLDIYGERVPRRIARAYRKFRRGPAAYKVDFAIDGAVPWLDPECGRAGTVHLGGSFAEIAAAEKDVTLGRMPERPFVLVGQQYAADPSRSAGGLNPLYSYAHVPQGFSGDATEAVIAQFERFAPGFRERIVVSVSIGPAQLAAANPNNVGGDIIGGANAGLQVVLRPRIAVDPYSVGIPGVFMCSSSTPPGAGVHGMPGYNAAESALRQLRKRK</sequence>
<evidence type="ECO:0000313" key="2">
    <source>
        <dbReference type="Proteomes" id="UP000655868"/>
    </source>
</evidence>
<comment type="caution">
    <text evidence="1">The sequence shown here is derived from an EMBL/GenBank/DDBJ whole genome shotgun (WGS) entry which is preliminary data.</text>
</comment>
<dbReference type="Pfam" id="PF13450">
    <property type="entry name" value="NAD_binding_8"/>
    <property type="match status" value="1"/>
</dbReference>
<dbReference type="PRINTS" id="PR00419">
    <property type="entry name" value="ADXRDTASE"/>
</dbReference>
<dbReference type="PANTHER" id="PTHR10668">
    <property type="entry name" value="PHYTOENE DEHYDROGENASE"/>
    <property type="match status" value="1"/>
</dbReference>
<keyword evidence="2" id="KW-1185">Reference proteome</keyword>